<dbReference type="EMBL" id="JASMQC010000008">
    <property type="protein sequence ID" value="KAK1942862.1"/>
    <property type="molecule type" value="Genomic_DNA"/>
</dbReference>
<organism evidence="9 10">
    <name type="scientific">Phytophthora citrophthora</name>
    <dbReference type="NCBI Taxonomy" id="4793"/>
    <lineage>
        <taxon>Eukaryota</taxon>
        <taxon>Sar</taxon>
        <taxon>Stramenopiles</taxon>
        <taxon>Oomycota</taxon>
        <taxon>Peronosporomycetes</taxon>
        <taxon>Peronosporales</taxon>
        <taxon>Peronosporaceae</taxon>
        <taxon>Phytophthora</taxon>
    </lineage>
</organism>
<gene>
    <name evidence="9" type="ORF">P3T76_005499</name>
</gene>
<comment type="subcellular location">
    <subcellularLocation>
        <location evidence="1">Membrane</location>
        <topology evidence="1">Multi-pass membrane protein</topology>
    </subcellularLocation>
</comment>
<feature type="transmembrane region" description="Helical" evidence="7">
    <location>
        <begin position="200"/>
        <end position="225"/>
    </location>
</feature>
<dbReference type="InterPro" id="IPR013121">
    <property type="entry name" value="Fe_red_NAD-bd_6"/>
</dbReference>
<feature type="transmembrane region" description="Helical" evidence="7">
    <location>
        <begin position="326"/>
        <end position="345"/>
    </location>
</feature>
<dbReference type="PROSITE" id="PS51384">
    <property type="entry name" value="FAD_FR"/>
    <property type="match status" value="1"/>
</dbReference>
<keyword evidence="4" id="KW-0560">Oxidoreductase</keyword>
<comment type="caution">
    <text evidence="9">The sequence shown here is derived from an EMBL/GenBank/DDBJ whole genome shotgun (WGS) entry which is preliminary data.</text>
</comment>
<dbReference type="Pfam" id="PF08022">
    <property type="entry name" value="FAD_binding_8"/>
    <property type="match status" value="1"/>
</dbReference>
<evidence type="ECO:0000259" key="8">
    <source>
        <dbReference type="PROSITE" id="PS51384"/>
    </source>
</evidence>
<dbReference type="InterPro" id="IPR017927">
    <property type="entry name" value="FAD-bd_FR_type"/>
</dbReference>
<evidence type="ECO:0000256" key="4">
    <source>
        <dbReference type="ARBA" id="ARBA00023002"/>
    </source>
</evidence>
<feature type="transmembrane region" description="Helical" evidence="7">
    <location>
        <begin position="300"/>
        <end position="319"/>
    </location>
</feature>
<dbReference type="GO" id="GO:0016491">
    <property type="term" value="F:oxidoreductase activity"/>
    <property type="evidence" value="ECO:0007669"/>
    <property type="project" value="UniProtKB-KW"/>
</dbReference>
<dbReference type="PANTHER" id="PTHR11972">
    <property type="entry name" value="NADPH OXIDASE"/>
    <property type="match status" value="1"/>
</dbReference>
<feature type="transmembrane region" description="Helical" evidence="7">
    <location>
        <begin position="604"/>
        <end position="623"/>
    </location>
</feature>
<evidence type="ECO:0000256" key="6">
    <source>
        <dbReference type="SAM" id="MobiDB-lite"/>
    </source>
</evidence>
<keyword evidence="2 7" id="KW-0812">Transmembrane</keyword>
<feature type="transmembrane region" description="Helical" evidence="7">
    <location>
        <begin position="54"/>
        <end position="72"/>
    </location>
</feature>
<dbReference type="InterPro" id="IPR017938">
    <property type="entry name" value="Riboflavin_synthase-like_b-brl"/>
</dbReference>
<dbReference type="SFLD" id="SFLDS00052">
    <property type="entry name" value="Ferric_Reductase_Domain"/>
    <property type="match status" value="1"/>
</dbReference>
<dbReference type="GO" id="GO:0005886">
    <property type="term" value="C:plasma membrane"/>
    <property type="evidence" value="ECO:0007669"/>
    <property type="project" value="TreeGrafter"/>
</dbReference>
<protein>
    <submittedName>
        <fullName evidence="9">Ferric reduction oxidase 2</fullName>
    </submittedName>
</protein>
<evidence type="ECO:0000313" key="9">
    <source>
        <dbReference type="EMBL" id="KAK1942862.1"/>
    </source>
</evidence>
<feature type="transmembrane region" description="Helical" evidence="7">
    <location>
        <begin position="643"/>
        <end position="665"/>
    </location>
</feature>
<feature type="domain" description="FAD-binding FR-type" evidence="8">
    <location>
        <begin position="369"/>
        <end position="477"/>
    </location>
</feature>
<reference evidence="9" key="1">
    <citation type="submission" date="2023-08" db="EMBL/GenBank/DDBJ databases">
        <title>Reference Genome Resource for the Citrus Pathogen Phytophthora citrophthora.</title>
        <authorList>
            <person name="Moller H."/>
            <person name="Coetzee B."/>
            <person name="Rose L.J."/>
            <person name="Van Niekerk J.M."/>
        </authorList>
    </citation>
    <scope>NUCLEOTIDE SEQUENCE</scope>
    <source>
        <strain evidence="9">STE-U-9442</strain>
    </source>
</reference>
<proteinExistence type="predicted"/>
<accession>A0AAD9LPN3</accession>
<keyword evidence="3 7" id="KW-1133">Transmembrane helix</keyword>
<dbReference type="InterPro" id="IPR013130">
    <property type="entry name" value="Fe3_Rdtase_TM_dom"/>
</dbReference>
<evidence type="ECO:0000313" key="10">
    <source>
        <dbReference type="Proteomes" id="UP001259832"/>
    </source>
</evidence>
<feature type="transmembrane region" description="Helical" evidence="7">
    <location>
        <begin position="109"/>
        <end position="128"/>
    </location>
</feature>
<evidence type="ECO:0000256" key="1">
    <source>
        <dbReference type="ARBA" id="ARBA00004141"/>
    </source>
</evidence>
<evidence type="ECO:0000256" key="7">
    <source>
        <dbReference type="SAM" id="Phobius"/>
    </source>
</evidence>
<dbReference type="AlphaFoldDB" id="A0AAD9LPN3"/>
<dbReference type="Gene3D" id="2.40.30.10">
    <property type="entry name" value="Translation factors"/>
    <property type="match status" value="1"/>
</dbReference>
<feature type="transmembrane region" description="Helical" evidence="7">
    <location>
        <begin position="246"/>
        <end position="269"/>
    </location>
</feature>
<dbReference type="Pfam" id="PF08030">
    <property type="entry name" value="NAD_binding_6"/>
    <property type="match status" value="1"/>
</dbReference>
<dbReference type="InterPro" id="IPR039261">
    <property type="entry name" value="FNR_nucleotide-bd"/>
</dbReference>
<evidence type="ECO:0000256" key="2">
    <source>
        <dbReference type="ARBA" id="ARBA00022692"/>
    </source>
</evidence>
<dbReference type="CDD" id="cd06186">
    <property type="entry name" value="NOX_Duox_like_FAD_NADP"/>
    <property type="match status" value="1"/>
</dbReference>
<dbReference type="InterPro" id="IPR050369">
    <property type="entry name" value="RBOH/FRE"/>
</dbReference>
<dbReference type="FunFam" id="3.40.50.80:FF:000054">
    <property type="entry name" value="Ferric reduction oxidase 7"/>
    <property type="match status" value="1"/>
</dbReference>
<dbReference type="Proteomes" id="UP001259832">
    <property type="component" value="Unassembled WGS sequence"/>
</dbReference>
<name>A0AAD9LPN3_9STRA</name>
<sequence length="775" mass="88261">MATADSPGPDVEFSTTKTPGDQLPNRRESVGKIRKCGPAPWADRLVPLGNISQVVILASMLMYAFGQLFHFSNGYTKHVSLTINGWYGVPAVKVKGTSMGHQEMVRPTYFFLFCFIPTAVALALFEFLRHFNIRRITSRYVLNGTRFLRRKPRIMGKVIDISYGELLFLLFTIGGNIYVFQNYYRARVVRMKQKNPSLDMTSYLEIIALTFGYVCIYNMAFLFLPATRNCIWMEFLNISYANGIRYHRWMGVFTILTAFLHCTGFYWAWIREGTWVEEALPCFRNCAVGDDGKDRWMNTFGTIALLCFLAMGFAAIGRIRRMMYNVFYYIHHLFIVATFFVVLHWNSNLAWLFPSILLYTVCRALSSSNGFTPVSIREFTTLSHDIIKVVVERSSTQAGDFKLGSFVYLNVPAISKLQWHPFTISSSPHYHPETFTILLKSLGDWTQELVKYSDECKQKNVLPTIYLDGFYGASLDPYDEYATVCLVGGGIGVTPMLAILEDLVSKLRHGVSLTQKVFFVFTFREISLLEEIHPLLMQIKELDPQQQFFSMHFSLTRVPTTEQLDQRVDHDRLSGKPHVSATSYDPTTTKVSPKPFGESLRSPISRVVLFTASFFLAILFWIIVKYGNKVQVDDNNLWPLQNFVEITVIVLTVLLVVYLTAFIAAKRNEECANPSEQMVTPGGVQLYTSDVHTFRDLLAEYGVEVGHRPNMDELMQKAHIEHQQFITTHPEAVTNDNSTIGVFVSGPEALKIATLNAVANIGSRKFDVHEEEFNL</sequence>
<feature type="region of interest" description="Disordered" evidence="6">
    <location>
        <begin position="1"/>
        <end position="29"/>
    </location>
</feature>
<dbReference type="SUPFAM" id="SSF63380">
    <property type="entry name" value="Riboflavin synthase domain-like"/>
    <property type="match status" value="1"/>
</dbReference>
<dbReference type="SFLD" id="SFLDG01168">
    <property type="entry name" value="Ferric_reductase_subgroup_(FRE"/>
    <property type="match status" value="1"/>
</dbReference>
<dbReference type="SUPFAM" id="SSF52343">
    <property type="entry name" value="Ferredoxin reductase-like, C-terminal NADP-linked domain"/>
    <property type="match status" value="1"/>
</dbReference>
<keyword evidence="5 7" id="KW-0472">Membrane</keyword>
<dbReference type="InterPro" id="IPR013112">
    <property type="entry name" value="FAD-bd_8"/>
</dbReference>
<keyword evidence="10" id="KW-1185">Reference proteome</keyword>
<dbReference type="Pfam" id="PF01794">
    <property type="entry name" value="Ferric_reduct"/>
    <property type="match status" value="1"/>
</dbReference>
<feature type="transmembrane region" description="Helical" evidence="7">
    <location>
        <begin position="158"/>
        <end position="180"/>
    </location>
</feature>
<dbReference type="Gene3D" id="3.40.50.80">
    <property type="entry name" value="Nucleotide-binding domain of ferredoxin-NADP reductase (FNR) module"/>
    <property type="match status" value="1"/>
</dbReference>
<evidence type="ECO:0000256" key="5">
    <source>
        <dbReference type="ARBA" id="ARBA00023136"/>
    </source>
</evidence>
<evidence type="ECO:0000256" key="3">
    <source>
        <dbReference type="ARBA" id="ARBA00022989"/>
    </source>
</evidence>
<dbReference type="PANTHER" id="PTHR11972:SF193">
    <property type="entry name" value="FAD-BINDING FR-TYPE DOMAIN-CONTAINING PROTEIN"/>
    <property type="match status" value="1"/>
</dbReference>